<evidence type="ECO:0000313" key="1">
    <source>
        <dbReference type="EMBL" id="KAK5080085.1"/>
    </source>
</evidence>
<dbReference type="Proteomes" id="UP001309876">
    <property type="component" value="Unassembled WGS sequence"/>
</dbReference>
<organism evidence="1 2">
    <name type="scientific">Lithohypha guttulata</name>
    <dbReference type="NCBI Taxonomy" id="1690604"/>
    <lineage>
        <taxon>Eukaryota</taxon>
        <taxon>Fungi</taxon>
        <taxon>Dikarya</taxon>
        <taxon>Ascomycota</taxon>
        <taxon>Pezizomycotina</taxon>
        <taxon>Eurotiomycetes</taxon>
        <taxon>Chaetothyriomycetidae</taxon>
        <taxon>Chaetothyriales</taxon>
        <taxon>Trichomeriaceae</taxon>
        <taxon>Lithohypha</taxon>
    </lineage>
</organism>
<reference evidence="1 2" key="1">
    <citation type="submission" date="2023-08" db="EMBL/GenBank/DDBJ databases">
        <title>Black Yeasts Isolated from many extreme environments.</title>
        <authorList>
            <person name="Coleine C."/>
            <person name="Stajich J.E."/>
            <person name="Selbmann L."/>
        </authorList>
    </citation>
    <scope>NUCLEOTIDE SEQUENCE [LARGE SCALE GENOMIC DNA]</scope>
    <source>
        <strain evidence="1 2">CCFEE 5910</strain>
    </source>
</reference>
<comment type="caution">
    <text evidence="1">The sequence shown here is derived from an EMBL/GenBank/DDBJ whole genome shotgun (WGS) entry which is preliminary data.</text>
</comment>
<dbReference type="AlphaFoldDB" id="A0AAN7PH74"/>
<sequence>MAQWSVFFEQENVALVFVVGLTEQRLSCLSRGPTQAERVLIHTGMLTLAHERRLVVSQTGRDISRFEDQHITDVRRTLGWLQGFFDQHATTEAAIHANPIDEALIGLASSIGLSAPTSSSNEVPPPGSDRIEKMVCSNATLKERRKSFMGFDCKREAIVILNEKTLEVDNGNDRIKRPDNHCPSSGVVVGRLHSNHSKEAENIANFGNSSKT</sequence>
<gene>
    <name evidence="1" type="ORF">LTR05_008796</name>
</gene>
<proteinExistence type="predicted"/>
<name>A0AAN7PH74_9EURO</name>
<dbReference type="EMBL" id="JAVRRJ010000022">
    <property type="protein sequence ID" value="KAK5080085.1"/>
    <property type="molecule type" value="Genomic_DNA"/>
</dbReference>
<protein>
    <submittedName>
        <fullName evidence="1">Uncharacterized protein</fullName>
    </submittedName>
</protein>
<keyword evidence="2" id="KW-1185">Reference proteome</keyword>
<accession>A0AAN7PH74</accession>
<evidence type="ECO:0000313" key="2">
    <source>
        <dbReference type="Proteomes" id="UP001309876"/>
    </source>
</evidence>